<dbReference type="AlphaFoldDB" id="A0A225W026"/>
<evidence type="ECO:0000256" key="1">
    <source>
        <dbReference type="SAM" id="SignalP"/>
    </source>
</evidence>
<dbReference type="OrthoDB" id="118307at2759"/>
<sequence>MKVLIFVAALATLLMPIHGALRQCAGTGGDNKYESSGSLTEDWTQKACTASGGSIDNNRERF</sequence>
<proteinExistence type="predicted"/>
<gene>
    <name evidence="2" type="ORF">PHMEG_00016106</name>
</gene>
<feature type="chain" id="PRO_5013098762" evidence="1">
    <location>
        <begin position="20"/>
        <end position="62"/>
    </location>
</feature>
<keyword evidence="1" id="KW-0732">Signal</keyword>
<organism evidence="2 3">
    <name type="scientific">Phytophthora megakarya</name>
    <dbReference type="NCBI Taxonomy" id="4795"/>
    <lineage>
        <taxon>Eukaryota</taxon>
        <taxon>Sar</taxon>
        <taxon>Stramenopiles</taxon>
        <taxon>Oomycota</taxon>
        <taxon>Peronosporomycetes</taxon>
        <taxon>Peronosporales</taxon>
        <taxon>Peronosporaceae</taxon>
        <taxon>Phytophthora</taxon>
    </lineage>
</organism>
<keyword evidence="3" id="KW-1185">Reference proteome</keyword>
<name>A0A225W026_9STRA</name>
<evidence type="ECO:0000313" key="3">
    <source>
        <dbReference type="Proteomes" id="UP000198211"/>
    </source>
</evidence>
<protein>
    <submittedName>
        <fullName evidence="2">Uncharacterized protein</fullName>
    </submittedName>
</protein>
<comment type="caution">
    <text evidence="2">The sequence shown here is derived from an EMBL/GenBank/DDBJ whole genome shotgun (WGS) entry which is preliminary data.</text>
</comment>
<feature type="signal peptide" evidence="1">
    <location>
        <begin position="1"/>
        <end position="19"/>
    </location>
</feature>
<dbReference type="EMBL" id="NBNE01002275">
    <property type="protein sequence ID" value="OWZ10942.1"/>
    <property type="molecule type" value="Genomic_DNA"/>
</dbReference>
<accession>A0A225W026</accession>
<dbReference type="Proteomes" id="UP000198211">
    <property type="component" value="Unassembled WGS sequence"/>
</dbReference>
<reference evidence="3" key="1">
    <citation type="submission" date="2017-03" db="EMBL/GenBank/DDBJ databases">
        <title>Phytopthora megakarya and P. palmivora, two closely related causual agents of cacao black pod achieved similar genome size and gene model numbers by different mechanisms.</title>
        <authorList>
            <person name="Ali S."/>
            <person name="Shao J."/>
            <person name="Larry D.J."/>
            <person name="Kronmiller B."/>
            <person name="Shen D."/>
            <person name="Strem M.D."/>
            <person name="Melnick R.L."/>
            <person name="Guiltinan M.J."/>
            <person name="Tyler B.M."/>
            <person name="Meinhardt L.W."/>
            <person name="Bailey B.A."/>
        </authorList>
    </citation>
    <scope>NUCLEOTIDE SEQUENCE [LARGE SCALE GENOMIC DNA]</scope>
    <source>
        <strain evidence="3">zdho120</strain>
    </source>
</reference>
<evidence type="ECO:0000313" key="2">
    <source>
        <dbReference type="EMBL" id="OWZ10942.1"/>
    </source>
</evidence>